<evidence type="ECO:0000256" key="4">
    <source>
        <dbReference type="ARBA" id="ARBA00047208"/>
    </source>
</evidence>
<sequence length="129" mass="14117">MFDKYIIDPASVANTGPADAPTGFSFTSKLGYYRGLGLSMVEDLKVSIDGQALPREAITFDEGPGPLSLDQMETALERRWAFGAPATISVALPGGFPRGEHTLALQQRLRISYMPFPSVNHDEKRIRFG</sequence>
<keyword evidence="2" id="KW-0119">Carbohydrate metabolism</keyword>
<dbReference type="RefSeq" id="WP_210851612.1">
    <property type="nucleotide sequence ID" value="NZ_JAGQDD010000001.1"/>
</dbReference>
<evidence type="ECO:0000256" key="3">
    <source>
        <dbReference type="ARBA" id="ARBA00046336"/>
    </source>
</evidence>
<dbReference type="GO" id="GO:0016829">
    <property type="term" value="F:lyase activity"/>
    <property type="evidence" value="ECO:0007669"/>
    <property type="project" value="UniProtKB-KW"/>
</dbReference>
<evidence type="ECO:0000256" key="2">
    <source>
        <dbReference type="ARBA" id="ARBA00023277"/>
    </source>
</evidence>
<proteinExistence type="inferred from homology"/>
<dbReference type="Pfam" id="PF19906">
    <property type="entry name" value="CGDB"/>
    <property type="match status" value="1"/>
</dbReference>
<comment type="similarity">
    <text evidence="3">Belongs to the C-glycoside deglycosidase beta subunit family.</text>
</comment>
<comment type="caution">
    <text evidence="6">The sequence shown here is derived from an EMBL/GenBank/DDBJ whole genome shotgun (WGS) entry which is preliminary data.</text>
</comment>
<evidence type="ECO:0000313" key="7">
    <source>
        <dbReference type="Proteomes" id="UP000676246"/>
    </source>
</evidence>
<name>A0A940YAE6_9BURK</name>
<dbReference type="InterPro" id="IPR045959">
    <property type="entry name" value="CGDB"/>
</dbReference>
<keyword evidence="1" id="KW-0456">Lyase</keyword>
<dbReference type="EMBL" id="JAGQDD010000001">
    <property type="protein sequence ID" value="MBQ0929366.1"/>
    <property type="molecule type" value="Genomic_DNA"/>
</dbReference>
<reference evidence="6 7" key="1">
    <citation type="submission" date="2021-04" db="EMBL/GenBank/DDBJ databases">
        <title>The genome sequence of Ideonella sp. 3Y2.</title>
        <authorList>
            <person name="Liu Y."/>
        </authorList>
    </citation>
    <scope>NUCLEOTIDE SEQUENCE [LARGE SCALE GENOMIC DNA]</scope>
    <source>
        <strain evidence="6 7">3Y2</strain>
    </source>
</reference>
<dbReference type="AlphaFoldDB" id="A0A940YAE6"/>
<feature type="domain" description="C-glycoside deglycosidase beta subunit" evidence="5">
    <location>
        <begin position="2"/>
        <end position="113"/>
    </location>
</feature>
<evidence type="ECO:0000313" key="6">
    <source>
        <dbReference type="EMBL" id="MBQ0929366.1"/>
    </source>
</evidence>
<accession>A0A940YAE6</accession>
<keyword evidence="7" id="KW-1185">Reference proteome</keyword>
<gene>
    <name evidence="6" type="ORF">KAK03_02640</name>
</gene>
<dbReference type="Proteomes" id="UP000676246">
    <property type="component" value="Unassembled WGS sequence"/>
</dbReference>
<protein>
    <recommendedName>
        <fullName evidence="4">C-deglycosylation enzyme beta subunit</fullName>
    </recommendedName>
</protein>
<evidence type="ECO:0000259" key="5">
    <source>
        <dbReference type="Pfam" id="PF19906"/>
    </source>
</evidence>
<organism evidence="6 7">
    <name type="scientific">Ideonella alba</name>
    <dbReference type="NCBI Taxonomy" id="2824118"/>
    <lineage>
        <taxon>Bacteria</taxon>
        <taxon>Pseudomonadati</taxon>
        <taxon>Pseudomonadota</taxon>
        <taxon>Betaproteobacteria</taxon>
        <taxon>Burkholderiales</taxon>
        <taxon>Sphaerotilaceae</taxon>
        <taxon>Ideonella</taxon>
    </lineage>
</organism>
<evidence type="ECO:0000256" key="1">
    <source>
        <dbReference type="ARBA" id="ARBA00023239"/>
    </source>
</evidence>